<dbReference type="Gene3D" id="3.30.530.20">
    <property type="match status" value="1"/>
</dbReference>
<protein>
    <submittedName>
        <fullName evidence="3">MLP-like protein 43</fullName>
    </submittedName>
</protein>
<feature type="domain" description="Bet v I/Major latex protein" evidence="2">
    <location>
        <begin position="2"/>
        <end position="151"/>
    </location>
</feature>
<dbReference type="InterPro" id="IPR052006">
    <property type="entry name" value="MLP-like"/>
</dbReference>
<dbReference type="PANTHER" id="PTHR31338:SF16">
    <property type="entry name" value="POLYKETIDE CYCLASE_DEHYDRASE AND LIPID TRANSPORT SUPERFAMILY PROTEIN"/>
    <property type="match status" value="1"/>
</dbReference>
<dbReference type="Pfam" id="PF00407">
    <property type="entry name" value="Bet_v_1"/>
    <property type="match status" value="1"/>
</dbReference>
<comment type="similarity">
    <text evidence="1">Belongs to the MLP family.</text>
</comment>
<dbReference type="AlphaFoldDB" id="A0A438JUH8"/>
<evidence type="ECO:0000313" key="3">
    <source>
        <dbReference type="EMBL" id="RVX12616.1"/>
    </source>
</evidence>
<organism evidence="3 4">
    <name type="scientific">Vitis vinifera</name>
    <name type="common">Grape</name>
    <dbReference type="NCBI Taxonomy" id="29760"/>
    <lineage>
        <taxon>Eukaryota</taxon>
        <taxon>Viridiplantae</taxon>
        <taxon>Streptophyta</taxon>
        <taxon>Embryophyta</taxon>
        <taxon>Tracheophyta</taxon>
        <taxon>Spermatophyta</taxon>
        <taxon>Magnoliopsida</taxon>
        <taxon>eudicotyledons</taxon>
        <taxon>Gunneridae</taxon>
        <taxon>Pentapetalae</taxon>
        <taxon>rosids</taxon>
        <taxon>Vitales</taxon>
        <taxon>Vitaceae</taxon>
        <taxon>Viteae</taxon>
        <taxon>Vitis</taxon>
    </lineage>
</organism>
<gene>
    <name evidence="3" type="primary">MLP43_1</name>
    <name evidence="3" type="ORF">CK203_011585</name>
</gene>
<dbReference type="InterPro" id="IPR023393">
    <property type="entry name" value="START-like_dom_sf"/>
</dbReference>
<dbReference type="PANTHER" id="PTHR31338">
    <property type="entry name" value="POLYKETIDE CYCLASE/DEHYDRASE AND LIPID TRANSPORT SUPERFAMILY PROTEIN"/>
    <property type="match status" value="1"/>
</dbReference>
<evidence type="ECO:0000313" key="4">
    <source>
        <dbReference type="Proteomes" id="UP000288805"/>
    </source>
</evidence>
<evidence type="ECO:0000259" key="2">
    <source>
        <dbReference type="SMART" id="SM01037"/>
    </source>
</evidence>
<sequence>MALTGKLEVEMEINSPADKFYNIFRRQAHHIPNICSDKVHQIDVHEGDWETPGSVKNWGYTLGGTSMSLKETVESVDDENKSITFKVVDGEIMNHFKCFKSNLQVKAKDEGSLVKWTLEYEKVNEDVPNPDAYLEFAVNVTKDIESHYLKA</sequence>
<name>A0A438JUH8_VITVI</name>
<dbReference type="SUPFAM" id="SSF55961">
    <property type="entry name" value="Bet v1-like"/>
    <property type="match status" value="1"/>
</dbReference>
<dbReference type="EMBL" id="QGNW01000027">
    <property type="protein sequence ID" value="RVX12616.1"/>
    <property type="molecule type" value="Genomic_DNA"/>
</dbReference>
<dbReference type="SMART" id="SM01037">
    <property type="entry name" value="Bet_v_1"/>
    <property type="match status" value="1"/>
</dbReference>
<accession>A0A438JUH8</accession>
<evidence type="ECO:0000256" key="1">
    <source>
        <dbReference type="ARBA" id="ARBA00038242"/>
    </source>
</evidence>
<dbReference type="CDD" id="cd07816">
    <property type="entry name" value="Bet_v1-like"/>
    <property type="match status" value="1"/>
</dbReference>
<comment type="caution">
    <text evidence="3">The sequence shown here is derived from an EMBL/GenBank/DDBJ whole genome shotgun (WGS) entry which is preliminary data.</text>
</comment>
<dbReference type="GO" id="GO:0006952">
    <property type="term" value="P:defense response"/>
    <property type="evidence" value="ECO:0007669"/>
    <property type="project" value="InterPro"/>
</dbReference>
<proteinExistence type="inferred from homology"/>
<reference evidence="3 4" key="1">
    <citation type="journal article" date="2018" name="PLoS Genet.">
        <title>Population sequencing reveals clonal diversity and ancestral inbreeding in the grapevine cultivar Chardonnay.</title>
        <authorList>
            <person name="Roach M.J."/>
            <person name="Johnson D.L."/>
            <person name="Bohlmann J."/>
            <person name="van Vuuren H.J."/>
            <person name="Jones S.J."/>
            <person name="Pretorius I.S."/>
            <person name="Schmidt S.A."/>
            <person name="Borneman A.R."/>
        </authorList>
    </citation>
    <scope>NUCLEOTIDE SEQUENCE [LARGE SCALE GENOMIC DNA]</scope>
    <source>
        <strain evidence="4">cv. Chardonnay</strain>
        <tissue evidence="3">Leaf</tissue>
    </source>
</reference>
<dbReference type="Proteomes" id="UP000288805">
    <property type="component" value="Unassembled WGS sequence"/>
</dbReference>
<dbReference type="InterPro" id="IPR000916">
    <property type="entry name" value="Bet_v_I/MLP"/>
</dbReference>